<dbReference type="RefSeq" id="WP_145879041.1">
    <property type="nucleotide sequence ID" value="NZ_VLKW01000009.1"/>
</dbReference>
<keyword evidence="4" id="KW-1185">Reference proteome</keyword>
<evidence type="ECO:0000256" key="1">
    <source>
        <dbReference type="SAM" id="MobiDB-lite"/>
    </source>
</evidence>
<evidence type="ECO:0000313" key="4">
    <source>
        <dbReference type="Proteomes" id="UP000437862"/>
    </source>
</evidence>
<protein>
    <submittedName>
        <fullName evidence="3">DUF2726 domain-containing protein</fullName>
    </submittedName>
</protein>
<dbReference type="Proteomes" id="UP000437862">
    <property type="component" value="Chromosome"/>
</dbReference>
<sequence>MKFSWLFLYPVSDLRFPDGSFHYRAMEGCERPRSDRRLPSTQIHDRQRGGVLRQASRSPSRSLHFPAVAMSALVEPTSSNSKTAHGDRLRVAQQRVDYVVCTKRCEVVAVVELDDKTRTRAEDALRDARLEQGGIRTVGFQARNKPKVEAIRAMILGPVEGKAGTGPGITGHQGISTAVDGPATRS</sequence>
<reference evidence="3 4" key="1">
    <citation type="submission" date="2019-12" db="EMBL/GenBank/DDBJ databases">
        <title>Draft Genome Sequences of Six Type Strains of the Genus Massilia.</title>
        <authorList>
            <person name="Miess H."/>
            <person name="Frediansyah A."/>
            <person name="Goeker M."/>
            <person name="Gross H."/>
        </authorList>
    </citation>
    <scope>NUCLEOTIDE SEQUENCE [LARGE SCALE GENOMIC DNA]</scope>
    <source>
        <strain evidence="3 4">DSM 26639</strain>
    </source>
</reference>
<feature type="domain" description="DUF2726" evidence="2">
    <location>
        <begin position="61"/>
        <end position="155"/>
    </location>
</feature>
<feature type="compositionally biased region" description="Basic and acidic residues" evidence="1">
    <location>
        <begin position="30"/>
        <end position="48"/>
    </location>
</feature>
<feature type="region of interest" description="Disordered" evidence="1">
    <location>
        <begin position="164"/>
        <end position="186"/>
    </location>
</feature>
<accession>A0ABX6FWT1</accession>
<proteinExistence type="predicted"/>
<evidence type="ECO:0000259" key="2">
    <source>
        <dbReference type="Pfam" id="PF10881"/>
    </source>
</evidence>
<dbReference type="EMBL" id="CP046904">
    <property type="protein sequence ID" value="QGZ41979.1"/>
    <property type="molecule type" value="Genomic_DNA"/>
</dbReference>
<organism evidence="3 4">
    <name type="scientific">Pseudoduganella flava</name>
    <dbReference type="NCBI Taxonomy" id="871742"/>
    <lineage>
        <taxon>Bacteria</taxon>
        <taxon>Pseudomonadati</taxon>
        <taxon>Pseudomonadota</taxon>
        <taxon>Betaproteobacteria</taxon>
        <taxon>Burkholderiales</taxon>
        <taxon>Oxalobacteraceae</taxon>
        <taxon>Telluria group</taxon>
        <taxon>Pseudoduganella</taxon>
    </lineage>
</organism>
<feature type="region of interest" description="Disordered" evidence="1">
    <location>
        <begin position="30"/>
        <end position="61"/>
    </location>
</feature>
<evidence type="ECO:0000313" key="3">
    <source>
        <dbReference type="EMBL" id="QGZ41979.1"/>
    </source>
</evidence>
<dbReference type="Pfam" id="PF10881">
    <property type="entry name" value="DUF2726"/>
    <property type="match status" value="1"/>
</dbReference>
<gene>
    <name evidence="3" type="ORF">GO485_24960</name>
</gene>
<dbReference type="InterPro" id="IPR024402">
    <property type="entry name" value="DUF2726"/>
</dbReference>
<name>A0ABX6FWT1_9BURK</name>